<feature type="compositionally biased region" description="Basic and acidic residues" evidence="10">
    <location>
        <begin position="104"/>
        <end position="114"/>
    </location>
</feature>
<evidence type="ECO:0000313" key="12">
    <source>
        <dbReference type="EMBL" id="RKF53782.1"/>
    </source>
</evidence>
<keyword evidence="5 9" id="KW-0560">Oxidoreductase</keyword>
<keyword evidence="4 8" id="KW-0479">Metal-binding</keyword>
<dbReference type="GO" id="GO:0004497">
    <property type="term" value="F:monooxygenase activity"/>
    <property type="evidence" value="ECO:0007669"/>
    <property type="project" value="UniProtKB-KW"/>
</dbReference>
<dbReference type="PRINTS" id="PR00385">
    <property type="entry name" value="P450"/>
</dbReference>
<evidence type="ECO:0000256" key="5">
    <source>
        <dbReference type="ARBA" id="ARBA00023002"/>
    </source>
</evidence>
<keyword evidence="11" id="KW-0812">Transmembrane</keyword>
<evidence type="ECO:0000256" key="10">
    <source>
        <dbReference type="SAM" id="MobiDB-lite"/>
    </source>
</evidence>
<dbReference type="CDD" id="cd11058">
    <property type="entry name" value="CYP60B-like"/>
    <property type="match status" value="1"/>
</dbReference>
<evidence type="ECO:0000256" key="6">
    <source>
        <dbReference type="ARBA" id="ARBA00023004"/>
    </source>
</evidence>
<evidence type="ECO:0000256" key="1">
    <source>
        <dbReference type="ARBA" id="ARBA00001971"/>
    </source>
</evidence>
<keyword evidence="13" id="KW-1185">Reference proteome</keyword>
<protein>
    <submittedName>
        <fullName evidence="12">Cytochrome P450 monooxygenase aclL</fullName>
    </submittedName>
</protein>
<dbReference type="PRINTS" id="PR00463">
    <property type="entry name" value="EP450I"/>
</dbReference>
<sequence>MISSSVFLVEIVSLAVLAYVLISTSYNILFHPLRKYPGPVIHRITNLCMSYHDIRGKAAYHIRELHEKYGSTVRIGPNELSYIDEQAWNDIYGHKSQNGTGNLPREEKRSRPEKNNTVTILNANEADHRRLRRIQTPMFSDRAIAAQEELVIRYCELLTSRLMERTNSSSNSIDMVLWYTYIAFDIFGELAFGKPFNGLTSNSLDTWIQLTLLTFKDFVFWMAANQFMFPLNKILYRLSPRDSRNAWARRYELAALKISDRVIRDLNSPKMDLISHIVQYNDEKGMTEAEIQSNARILIIAGSETSSSLLSGLTYLLLRNRTHLEEVTNLIRTTFPSKKDITFLKLKKLDYLNNIIRETLRLYPPVPSGITRRTDRGGSVICGEVVPEYTTVSIPILTANTSSINWADPMKFVPERWFKDERCPEQYRSDKRNCMQPFSYGPRNCIGKNLAMSEIRMIIAHVLWNFDIELEPDVRDWEYQRIYKLWEKKPLHVKLYPRKNLDIFG</sequence>
<dbReference type="PROSITE" id="PS00086">
    <property type="entry name" value="CYTOCHROME_P450"/>
    <property type="match status" value="1"/>
</dbReference>
<keyword evidence="11" id="KW-0472">Membrane</keyword>
<dbReference type="InterPro" id="IPR002401">
    <property type="entry name" value="Cyt_P450_E_grp-I"/>
</dbReference>
<dbReference type="GO" id="GO:0020037">
    <property type="term" value="F:heme binding"/>
    <property type="evidence" value="ECO:0007669"/>
    <property type="project" value="InterPro"/>
</dbReference>
<dbReference type="GO" id="GO:0016705">
    <property type="term" value="F:oxidoreductase activity, acting on paired donors, with incorporation or reduction of molecular oxygen"/>
    <property type="evidence" value="ECO:0007669"/>
    <property type="project" value="InterPro"/>
</dbReference>
<dbReference type="Proteomes" id="UP000283383">
    <property type="component" value="Unassembled WGS sequence"/>
</dbReference>
<comment type="caution">
    <text evidence="12">The sequence shown here is derived from an EMBL/GenBank/DDBJ whole genome shotgun (WGS) entry which is preliminary data.</text>
</comment>
<dbReference type="Gene3D" id="1.10.630.10">
    <property type="entry name" value="Cytochrome P450"/>
    <property type="match status" value="1"/>
</dbReference>
<dbReference type="PANTHER" id="PTHR24305:SF29">
    <property type="entry name" value="BENZOATE-PARA-HYDROXYLASE"/>
    <property type="match status" value="1"/>
</dbReference>
<gene>
    <name evidence="12" type="ORF">GcM3_215020</name>
</gene>
<evidence type="ECO:0000313" key="13">
    <source>
        <dbReference type="Proteomes" id="UP000283383"/>
    </source>
</evidence>
<keyword evidence="7 9" id="KW-0503">Monooxygenase</keyword>
<dbReference type="EMBL" id="MCBQ01021581">
    <property type="protein sequence ID" value="RKF53782.1"/>
    <property type="molecule type" value="Genomic_DNA"/>
</dbReference>
<name>A0A420H8M0_9PEZI</name>
<dbReference type="AlphaFoldDB" id="A0A420H8M0"/>
<keyword evidence="6 8" id="KW-0408">Iron</keyword>
<feature type="binding site" description="axial binding residue" evidence="8">
    <location>
        <position position="445"/>
    </location>
    <ligand>
        <name>heme</name>
        <dbReference type="ChEBI" id="CHEBI:30413"/>
    </ligand>
    <ligandPart>
        <name>Fe</name>
        <dbReference type="ChEBI" id="CHEBI:18248"/>
    </ligandPart>
</feature>
<dbReference type="GO" id="GO:0005506">
    <property type="term" value="F:iron ion binding"/>
    <property type="evidence" value="ECO:0007669"/>
    <property type="project" value="InterPro"/>
</dbReference>
<feature type="transmembrane region" description="Helical" evidence="11">
    <location>
        <begin position="6"/>
        <end position="29"/>
    </location>
</feature>
<dbReference type="Pfam" id="PF00067">
    <property type="entry name" value="p450"/>
    <property type="match status" value="1"/>
</dbReference>
<dbReference type="STRING" id="62708.A0A420H8M0"/>
<evidence type="ECO:0000256" key="3">
    <source>
        <dbReference type="ARBA" id="ARBA00022617"/>
    </source>
</evidence>
<keyword evidence="3 8" id="KW-0349">Heme</keyword>
<reference evidence="12 13" key="1">
    <citation type="journal article" date="2018" name="BMC Genomics">
        <title>Comparative genome analyses reveal sequence features reflecting distinct modes of host-adaptation between dicot and monocot powdery mildew.</title>
        <authorList>
            <person name="Wu Y."/>
            <person name="Ma X."/>
            <person name="Pan Z."/>
            <person name="Kale S.D."/>
            <person name="Song Y."/>
            <person name="King H."/>
            <person name="Zhang Q."/>
            <person name="Presley C."/>
            <person name="Deng X."/>
            <person name="Wei C.I."/>
            <person name="Xiao S."/>
        </authorList>
    </citation>
    <scope>NUCLEOTIDE SEQUENCE [LARGE SCALE GENOMIC DNA]</scope>
    <source>
        <strain evidence="12">UMSG3</strain>
    </source>
</reference>
<dbReference type="PANTHER" id="PTHR24305">
    <property type="entry name" value="CYTOCHROME P450"/>
    <property type="match status" value="1"/>
</dbReference>
<evidence type="ECO:0000256" key="11">
    <source>
        <dbReference type="SAM" id="Phobius"/>
    </source>
</evidence>
<dbReference type="SUPFAM" id="SSF48264">
    <property type="entry name" value="Cytochrome P450"/>
    <property type="match status" value="1"/>
</dbReference>
<accession>A0A420H8M0</accession>
<organism evidence="12 13">
    <name type="scientific">Golovinomyces cichoracearum</name>
    <dbReference type="NCBI Taxonomy" id="62708"/>
    <lineage>
        <taxon>Eukaryota</taxon>
        <taxon>Fungi</taxon>
        <taxon>Dikarya</taxon>
        <taxon>Ascomycota</taxon>
        <taxon>Pezizomycotina</taxon>
        <taxon>Leotiomycetes</taxon>
        <taxon>Erysiphales</taxon>
        <taxon>Erysiphaceae</taxon>
        <taxon>Golovinomyces</taxon>
    </lineage>
</organism>
<evidence type="ECO:0000256" key="8">
    <source>
        <dbReference type="PIRSR" id="PIRSR602401-1"/>
    </source>
</evidence>
<keyword evidence="11" id="KW-1133">Transmembrane helix</keyword>
<proteinExistence type="inferred from homology"/>
<evidence type="ECO:0000256" key="9">
    <source>
        <dbReference type="RuleBase" id="RU000461"/>
    </source>
</evidence>
<evidence type="ECO:0000256" key="2">
    <source>
        <dbReference type="ARBA" id="ARBA00010617"/>
    </source>
</evidence>
<dbReference type="InterPro" id="IPR001128">
    <property type="entry name" value="Cyt_P450"/>
</dbReference>
<evidence type="ECO:0000256" key="4">
    <source>
        <dbReference type="ARBA" id="ARBA00022723"/>
    </source>
</evidence>
<dbReference type="InterPro" id="IPR017972">
    <property type="entry name" value="Cyt_P450_CS"/>
</dbReference>
<comment type="similarity">
    <text evidence="2 9">Belongs to the cytochrome P450 family.</text>
</comment>
<dbReference type="InterPro" id="IPR036396">
    <property type="entry name" value="Cyt_P450_sf"/>
</dbReference>
<dbReference type="InterPro" id="IPR050121">
    <property type="entry name" value="Cytochrome_P450_monoxygenase"/>
</dbReference>
<comment type="cofactor">
    <cofactor evidence="1 8">
        <name>heme</name>
        <dbReference type="ChEBI" id="CHEBI:30413"/>
    </cofactor>
</comment>
<evidence type="ECO:0000256" key="7">
    <source>
        <dbReference type="ARBA" id="ARBA00023033"/>
    </source>
</evidence>
<feature type="region of interest" description="Disordered" evidence="10">
    <location>
        <begin position="94"/>
        <end position="115"/>
    </location>
</feature>